<sequence length="246" mass="27623">MSNQEQEPNSVELTAGEVNSNWNLRDKLQVIEDYQTALKKGFIGSEEDWMDFLREIEELAPELPEPTPESATAPLDEAPQPALPPVPEVTMRLISHKAAKKAKRYRSGPFVRLVLWLTAFFLMTITIVGLVGYDVYTKNVVRERIDRPVPCSLNKEGIEITGTRNYSYIDNRFAGYHWSNDETLLERTTLNVSMNGLTIVAITDGESKTIRRGQAEGGILILPKADYYTFFINGKATGASYGDLCK</sequence>
<reference evidence="2 3" key="1">
    <citation type="submission" date="2017-05" db="EMBL/GenBank/DDBJ databases">
        <authorList>
            <person name="Song R."/>
            <person name="Chenine A.L."/>
            <person name="Ruprecht R.M."/>
        </authorList>
    </citation>
    <scope>NUCLEOTIDE SEQUENCE [LARGE SCALE GENOMIC DNA]</scope>
</reference>
<gene>
    <name evidence="2" type="ORF">NOXIFER_308</name>
</gene>
<evidence type="ECO:0000256" key="1">
    <source>
        <dbReference type="SAM" id="Phobius"/>
    </source>
</evidence>
<evidence type="ECO:0008006" key="4">
    <source>
        <dbReference type="Google" id="ProtNLM"/>
    </source>
</evidence>
<protein>
    <recommendedName>
        <fullName evidence="4">Virion structural protein</fullName>
    </recommendedName>
</protein>
<dbReference type="Proteomes" id="UP000224829">
    <property type="component" value="Segment"/>
</dbReference>
<feature type="transmembrane region" description="Helical" evidence="1">
    <location>
        <begin position="110"/>
        <end position="133"/>
    </location>
</feature>
<keyword evidence="1" id="KW-0472">Membrane</keyword>
<keyword evidence="3" id="KW-1185">Reference proteome</keyword>
<keyword evidence="1" id="KW-0812">Transmembrane</keyword>
<organism evidence="2 3">
    <name type="scientific">Pseudomonas phage Noxifer</name>
    <dbReference type="NCBI Taxonomy" id="2006684"/>
    <lineage>
        <taxon>Viruses</taxon>
        <taxon>Duplodnaviria</taxon>
        <taxon>Heunggongvirae</taxon>
        <taxon>Uroviricota</taxon>
        <taxon>Caudoviricetes</taxon>
        <taxon>Chimalliviridae</taxon>
        <taxon>Noxifervirus</taxon>
        <taxon>Noxifervirus noxifer</taxon>
    </lineage>
</organism>
<name>A0A1Y0T0B4_9CAUD</name>
<evidence type="ECO:0000313" key="3">
    <source>
        <dbReference type="Proteomes" id="UP000224829"/>
    </source>
</evidence>
<dbReference type="EMBL" id="MF063068">
    <property type="protein sequence ID" value="ARV77473.1"/>
    <property type="molecule type" value="Genomic_DNA"/>
</dbReference>
<evidence type="ECO:0000313" key="2">
    <source>
        <dbReference type="EMBL" id="ARV77473.1"/>
    </source>
</evidence>
<keyword evidence="1" id="KW-1133">Transmembrane helix</keyword>
<accession>A0A1Y0T0B4</accession>
<proteinExistence type="predicted"/>